<dbReference type="GO" id="GO:0051536">
    <property type="term" value="F:iron-sulfur cluster binding"/>
    <property type="evidence" value="ECO:0007669"/>
    <property type="project" value="UniProtKB-KW"/>
</dbReference>
<feature type="domain" description="4Fe-4S ferredoxin-type" evidence="4">
    <location>
        <begin position="190"/>
        <end position="219"/>
    </location>
</feature>
<keyword evidence="1" id="KW-0479">Metal-binding</keyword>
<dbReference type="InterPro" id="IPR004108">
    <property type="entry name" value="Fe_hydrogenase_lsu_C"/>
</dbReference>
<keyword evidence="6" id="KW-1185">Reference proteome</keyword>
<name>A0A1T4PRQ1_9SPIR</name>
<dbReference type="Pfam" id="PF02906">
    <property type="entry name" value="Fe_hyd_lg_C"/>
    <property type="match status" value="1"/>
</dbReference>
<evidence type="ECO:0000256" key="1">
    <source>
        <dbReference type="ARBA" id="ARBA00022723"/>
    </source>
</evidence>
<evidence type="ECO:0000256" key="2">
    <source>
        <dbReference type="ARBA" id="ARBA00023004"/>
    </source>
</evidence>
<protein>
    <submittedName>
        <fullName evidence="5">[FeFe] hydrogenase, group B1/B3</fullName>
    </submittedName>
</protein>
<dbReference type="OrthoDB" id="9798098at2"/>
<dbReference type="PROSITE" id="PS00198">
    <property type="entry name" value="4FE4S_FER_1"/>
    <property type="match status" value="2"/>
</dbReference>
<dbReference type="InterPro" id="IPR009016">
    <property type="entry name" value="Fe_hydrogenase"/>
</dbReference>
<dbReference type="InterPro" id="IPR027631">
    <property type="entry name" value="Mono_FeFe_hydrog"/>
</dbReference>
<dbReference type="SUPFAM" id="SSF53920">
    <property type="entry name" value="Fe-only hydrogenase"/>
    <property type="match status" value="1"/>
</dbReference>
<dbReference type="NCBIfam" id="TIGR04105">
    <property type="entry name" value="FeFe_hydrog_B1"/>
    <property type="match status" value="1"/>
</dbReference>
<dbReference type="Proteomes" id="UP000190395">
    <property type="component" value="Unassembled WGS sequence"/>
</dbReference>
<organism evidence="5 6">
    <name type="scientific">Treponema berlinense</name>
    <dbReference type="NCBI Taxonomy" id="225004"/>
    <lineage>
        <taxon>Bacteria</taxon>
        <taxon>Pseudomonadati</taxon>
        <taxon>Spirochaetota</taxon>
        <taxon>Spirochaetia</taxon>
        <taxon>Spirochaetales</taxon>
        <taxon>Treponemataceae</taxon>
        <taxon>Treponema</taxon>
    </lineage>
</organism>
<dbReference type="RefSeq" id="WP_078931425.1">
    <property type="nucleotide sequence ID" value="NZ_FUXC01000010.1"/>
</dbReference>
<dbReference type="InterPro" id="IPR017900">
    <property type="entry name" value="4Fe4S_Fe_S_CS"/>
</dbReference>
<keyword evidence="2" id="KW-0408">Iron</keyword>
<evidence type="ECO:0000259" key="4">
    <source>
        <dbReference type="PROSITE" id="PS51379"/>
    </source>
</evidence>
<dbReference type="PROSITE" id="PS51379">
    <property type="entry name" value="4FE4S_FER_2"/>
    <property type="match status" value="2"/>
</dbReference>
<dbReference type="STRING" id="225004.SAMN02745152_01692"/>
<proteinExistence type="predicted"/>
<dbReference type="Gene3D" id="3.40.950.10">
    <property type="entry name" value="Fe-only Hydrogenase (Larger Subunit), Chain L, domain 3"/>
    <property type="match status" value="1"/>
</dbReference>
<evidence type="ECO:0000313" key="5">
    <source>
        <dbReference type="EMBL" id="SJZ94235.1"/>
    </source>
</evidence>
<dbReference type="Gene3D" id="3.30.70.20">
    <property type="match status" value="2"/>
</dbReference>
<keyword evidence="3" id="KW-0411">Iron-sulfur</keyword>
<dbReference type="Pfam" id="PF00037">
    <property type="entry name" value="Fer4"/>
    <property type="match status" value="1"/>
</dbReference>
<evidence type="ECO:0000313" key="6">
    <source>
        <dbReference type="Proteomes" id="UP000190395"/>
    </source>
</evidence>
<dbReference type="SUPFAM" id="SSF46548">
    <property type="entry name" value="alpha-helical ferredoxin"/>
    <property type="match status" value="1"/>
</dbReference>
<feature type="domain" description="4Fe-4S ferredoxin-type" evidence="4">
    <location>
        <begin position="144"/>
        <end position="173"/>
    </location>
</feature>
<dbReference type="PANTHER" id="PTHR11615">
    <property type="entry name" value="NITRATE, FORMATE, IRON DEHYDROGENASE"/>
    <property type="match status" value="1"/>
</dbReference>
<accession>A0A1T4PRQ1</accession>
<dbReference type="GO" id="GO:0046872">
    <property type="term" value="F:metal ion binding"/>
    <property type="evidence" value="ECO:0007669"/>
    <property type="project" value="UniProtKB-KW"/>
</dbReference>
<evidence type="ECO:0000256" key="3">
    <source>
        <dbReference type="ARBA" id="ARBA00023014"/>
    </source>
</evidence>
<dbReference type="AlphaFoldDB" id="A0A1T4PRQ1"/>
<dbReference type="SUPFAM" id="SSF54862">
    <property type="entry name" value="4Fe-4S ferredoxins"/>
    <property type="match status" value="1"/>
</dbReference>
<dbReference type="InterPro" id="IPR050340">
    <property type="entry name" value="Cytosolic_Fe-S_CAF"/>
</dbReference>
<gene>
    <name evidence="5" type="ORF">SAMN02745152_01692</name>
</gene>
<dbReference type="InterPro" id="IPR017896">
    <property type="entry name" value="4Fe4S_Fe-S-bd"/>
</dbReference>
<dbReference type="EMBL" id="FUXC01000010">
    <property type="protein sequence ID" value="SJZ94235.1"/>
    <property type="molecule type" value="Genomic_DNA"/>
</dbReference>
<dbReference type="GeneID" id="303367923"/>
<sequence>MLNTNNNMAILKKNILAEIVKLQLEGKLSDSKTVSQIELIPEKVVPDGTIPVTGSLENDRSIVRARIVADLGFSLEDYNPQKPLADYVNQAFGRQKPTWPVLTMYKNACNACAKPHHFVTDACQACLARPCKMNCPRQAIEVTSRAKIDPSKCINCGLCLKNCPYHAIIKTVVPCEEACPVGAITKDSEGREQIDYEKCIFCGKCMANCPFGAMMAKSQLFDVIKNIMEGKKVVAMYAPAIGAQFKGLKPGQLDGALLEAGFSKVWEVAAGADMTADNEAEEFSERMESGDKIMTTSCCPAYVRAVQIHIPQLAKCVSETKSPMIYTAMLAKKADPDCVTVFVGPCLAKKREGMDSDTVDYVLTVDEISSLFAAKQIEPSKAPEKPEKYVPTVSGRNFAKTGGVAQSVKLRLKDQSILRPLVINGLTKDQIKILSNYGKISAGELPQPENCPNLIEVMACEGGCIAGPGVITNPNLGNGLLTLYANSGSKPDADGIPQKADMEKIAKEQI</sequence>
<dbReference type="Pfam" id="PF12838">
    <property type="entry name" value="Fer4_7"/>
    <property type="match status" value="1"/>
</dbReference>
<reference evidence="5 6" key="1">
    <citation type="submission" date="2017-02" db="EMBL/GenBank/DDBJ databases">
        <authorList>
            <person name="Peterson S.W."/>
        </authorList>
    </citation>
    <scope>NUCLEOTIDE SEQUENCE [LARGE SCALE GENOMIC DNA]</scope>
    <source>
        <strain evidence="5 6">ATCC BAA-909</strain>
    </source>
</reference>